<comment type="caution">
    <text evidence="2">The sequence shown here is derived from an EMBL/GenBank/DDBJ whole genome shotgun (WGS) entry which is preliminary data.</text>
</comment>
<dbReference type="Proteomes" id="UP001234216">
    <property type="component" value="Unassembled WGS sequence"/>
</dbReference>
<feature type="transmembrane region" description="Helical" evidence="1">
    <location>
        <begin position="6"/>
        <end position="29"/>
    </location>
</feature>
<gene>
    <name evidence="2" type="ORF">QFZ22_003770</name>
</gene>
<keyword evidence="1" id="KW-1133">Transmembrane helix</keyword>
<name>A0AAW8FEU1_9ACTN</name>
<keyword evidence="1" id="KW-0812">Transmembrane</keyword>
<proteinExistence type="predicted"/>
<reference evidence="2" key="1">
    <citation type="submission" date="2023-07" db="EMBL/GenBank/DDBJ databases">
        <title>Comparative genomics of wheat-associated soil bacteria to identify genetic determinants of phenazine resistance.</title>
        <authorList>
            <person name="Mouncey N."/>
        </authorList>
    </citation>
    <scope>NUCLEOTIDE SEQUENCE</scope>
    <source>
        <strain evidence="2">V4I22</strain>
    </source>
</reference>
<evidence type="ECO:0000313" key="2">
    <source>
        <dbReference type="EMBL" id="MDQ0907785.1"/>
    </source>
</evidence>
<protein>
    <submittedName>
        <fullName evidence="2">Uncharacterized protein</fullName>
    </submittedName>
</protein>
<keyword evidence="1" id="KW-0472">Membrane</keyword>
<dbReference type="EMBL" id="JAUSZV010000005">
    <property type="protein sequence ID" value="MDQ0907785.1"/>
    <property type="molecule type" value="Genomic_DNA"/>
</dbReference>
<dbReference type="AlphaFoldDB" id="A0AAW8FEU1"/>
<sequence length="47" mass="5046">MNPMDVVTIFGAIVVFLIAAVSVGALAFIHRMNKKYGDLPTPSNPTK</sequence>
<organism evidence="2 3">
    <name type="scientific">Streptomyces canus</name>
    <dbReference type="NCBI Taxonomy" id="58343"/>
    <lineage>
        <taxon>Bacteria</taxon>
        <taxon>Bacillati</taxon>
        <taxon>Actinomycetota</taxon>
        <taxon>Actinomycetes</taxon>
        <taxon>Kitasatosporales</taxon>
        <taxon>Streptomycetaceae</taxon>
        <taxon>Streptomyces</taxon>
        <taxon>Streptomyces aurantiacus group</taxon>
    </lineage>
</organism>
<evidence type="ECO:0000313" key="3">
    <source>
        <dbReference type="Proteomes" id="UP001234216"/>
    </source>
</evidence>
<accession>A0AAW8FEU1</accession>
<evidence type="ECO:0000256" key="1">
    <source>
        <dbReference type="SAM" id="Phobius"/>
    </source>
</evidence>